<keyword evidence="7" id="KW-0520">NAD</keyword>
<feature type="binding site" evidence="7">
    <location>
        <position position="100"/>
    </location>
    <ligand>
        <name>[4Fe-4S] cluster</name>
        <dbReference type="ChEBI" id="CHEBI:49883"/>
        <label>2</label>
    </ligand>
</feature>
<evidence type="ECO:0000256" key="6">
    <source>
        <dbReference type="ARBA" id="ARBA00023014"/>
    </source>
</evidence>
<name>A0A0M9UBW6_9CHLR</name>
<comment type="subunit">
    <text evidence="7">NDH-1 is composed of 14 different subunits. Subunits NuoA, H, J, K, L, M, N constitute the membrane sector of the complex.</text>
</comment>
<gene>
    <name evidence="7 10" type="primary">nuoI</name>
    <name evidence="10" type="ORF">ARMA_0640</name>
</gene>
<protein>
    <recommendedName>
        <fullName evidence="7">NADH-quinone oxidoreductase subunit I</fullName>
        <ecNumber evidence="7">7.1.1.-</ecNumber>
    </recommendedName>
    <alternativeName>
        <fullName evidence="7">NADH dehydrogenase I subunit I</fullName>
    </alternativeName>
    <alternativeName>
        <fullName evidence="7">NDH-1 subunit I</fullName>
    </alternativeName>
</protein>
<evidence type="ECO:0000259" key="9">
    <source>
        <dbReference type="PROSITE" id="PS51379"/>
    </source>
</evidence>
<dbReference type="SUPFAM" id="SSF54862">
    <property type="entry name" value="4Fe-4S ferredoxins"/>
    <property type="match status" value="1"/>
</dbReference>
<evidence type="ECO:0000313" key="10">
    <source>
        <dbReference type="EMBL" id="GAP62217.1"/>
    </source>
</evidence>
<dbReference type="Gene3D" id="3.30.70.3270">
    <property type="match status" value="1"/>
</dbReference>
<comment type="caution">
    <text evidence="10">The sequence shown here is derived from an EMBL/GenBank/DDBJ whole genome shotgun (WGS) entry which is preliminary data.</text>
</comment>
<keyword evidence="3 7" id="KW-0479">Metal-binding</keyword>
<comment type="subcellular location">
    <subcellularLocation>
        <location evidence="7">Cell membrane</location>
        <topology evidence="7">Peripheral membrane protein</topology>
    </subcellularLocation>
</comment>
<keyword evidence="10" id="KW-0560">Oxidoreductase</keyword>
<feature type="binding site" evidence="7">
    <location>
        <position position="62"/>
    </location>
    <ligand>
        <name>[4Fe-4S] cluster</name>
        <dbReference type="ChEBI" id="CHEBI:49883"/>
        <label>2</label>
    </ligand>
</feature>
<comment type="cofactor">
    <cofactor evidence="7">
        <name>[4Fe-4S] cluster</name>
        <dbReference type="ChEBI" id="CHEBI:49883"/>
    </cofactor>
    <text evidence="7">Binds 2 [4Fe-4S] clusters per subunit.</text>
</comment>
<comment type="similarity">
    <text evidence="1 7">Belongs to the complex I 23 kDa subunit family.</text>
</comment>
<dbReference type="GO" id="GO:0051539">
    <property type="term" value="F:4 iron, 4 sulfur cluster binding"/>
    <property type="evidence" value="ECO:0007669"/>
    <property type="project" value="UniProtKB-KW"/>
</dbReference>
<accession>A0A0M9UBW6</accession>
<feature type="domain" description="4Fe-4S ferredoxin-type" evidence="9">
    <location>
        <begin position="88"/>
        <end position="117"/>
    </location>
</feature>
<keyword evidence="5 7" id="KW-0408">Iron</keyword>
<feature type="binding site" evidence="7">
    <location>
        <position position="58"/>
    </location>
    <ligand>
        <name>[4Fe-4S] cluster</name>
        <dbReference type="ChEBI" id="CHEBI:49883"/>
        <label>1</label>
    </ligand>
</feature>
<dbReference type="InterPro" id="IPR010226">
    <property type="entry name" value="NADH_quinone_OxRdtase_chainI"/>
</dbReference>
<keyword evidence="7" id="KW-0874">Quinone</keyword>
<keyword evidence="2 7" id="KW-0004">4Fe-4S</keyword>
<dbReference type="AlphaFoldDB" id="A0A0M9UBW6"/>
<keyword evidence="7" id="KW-0830">Ubiquinone</keyword>
<dbReference type="InParanoid" id="A0A0M9UBW6"/>
<comment type="function">
    <text evidence="7">NDH-1 shuttles electrons from NADH, via FMN and iron-sulfur (Fe-S) centers, to quinones in the respiratory chain. The immediate electron acceptor for the enzyme in this species is believed to be ubiquinone. Couples the redox reaction to proton translocation (for every two electrons transferred, four hydrogen ions are translocated across the cytoplasmic membrane), and thus conserves the redox energy in a proton gradient.</text>
</comment>
<reference evidence="11" key="2">
    <citation type="submission" date="2015-08" db="EMBL/GenBank/DDBJ databases">
        <title>Draft Genome Sequence of a Heterotrophic Facultative Anaerobic Bacterium Ardenticatena maritima Strain 110S.</title>
        <authorList>
            <person name="Kawaichi S."/>
            <person name="Yoshida T."/>
            <person name="Sako Y."/>
            <person name="Nakamura R."/>
        </authorList>
    </citation>
    <scope>NUCLEOTIDE SEQUENCE [LARGE SCALE GENOMIC DNA]</scope>
    <source>
        <strain evidence="11">110S</strain>
    </source>
</reference>
<reference evidence="10 11" key="1">
    <citation type="journal article" date="2015" name="Genome Announc.">
        <title>Draft Genome Sequence of a Heterotrophic Facultative Anaerobic Thermophilic Bacterium, Ardenticatena maritima Strain 110ST.</title>
        <authorList>
            <person name="Kawaichi S."/>
            <person name="Yoshida T."/>
            <person name="Sako Y."/>
            <person name="Nakamura R."/>
        </authorList>
    </citation>
    <scope>NUCLEOTIDE SEQUENCE [LARGE SCALE GENOMIC DNA]</scope>
    <source>
        <strain evidence="10 11">110S</strain>
    </source>
</reference>
<dbReference type="InterPro" id="IPR017900">
    <property type="entry name" value="4Fe4S_Fe_S_CS"/>
</dbReference>
<evidence type="ECO:0000256" key="3">
    <source>
        <dbReference type="ARBA" id="ARBA00022723"/>
    </source>
</evidence>
<dbReference type="Proteomes" id="UP000037784">
    <property type="component" value="Unassembled WGS sequence"/>
</dbReference>
<feature type="binding site" evidence="7">
    <location>
        <position position="103"/>
    </location>
    <ligand>
        <name>[4Fe-4S] cluster</name>
        <dbReference type="ChEBI" id="CHEBI:49883"/>
        <label>2</label>
    </ligand>
</feature>
<dbReference type="NCBIfam" id="NF004537">
    <property type="entry name" value="PRK05888.1-3"/>
    <property type="match status" value="1"/>
</dbReference>
<dbReference type="PROSITE" id="PS00198">
    <property type="entry name" value="4FE4S_FER_1"/>
    <property type="match status" value="1"/>
</dbReference>
<keyword evidence="7" id="KW-0472">Membrane</keyword>
<evidence type="ECO:0000256" key="1">
    <source>
        <dbReference type="ARBA" id="ARBA00010277"/>
    </source>
</evidence>
<sequence>MIGAIFEGLRTTFKQMFRKPITVEYPDIKRPVFERFRGRHELKRHPNGLERCIGCSLCAAACPADAIFVEPAENTDEERYSPGERYAKRYEINMLRCIFCGFCEEACPVDAIVLEHNYEISSYTRKAMIYTKEMLLVPPPPGVPGTPQKGPAPRPQDMPHPVHNPQRVDRVPPGGFVTTYVPTSLLDEYDLTPDVVLHPVPDPEDDENAEG</sequence>
<dbReference type="GO" id="GO:0005506">
    <property type="term" value="F:iron ion binding"/>
    <property type="evidence" value="ECO:0007669"/>
    <property type="project" value="UniProtKB-UniRule"/>
</dbReference>
<feature type="compositionally biased region" description="Pro residues" evidence="8">
    <location>
        <begin position="139"/>
        <end position="158"/>
    </location>
</feature>
<dbReference type="Pfam" id="PF12838">
    <property type="entry name" value="Fer4_7"/>
    <property type="match status" value="1"/>
</dbReference>
<organism evidence="10 11">
    <name type="scientific">Ardenticatena maritima</name>
    <dbReference type="NCBI Taxonomy" id="872965"/>
    <lineage>
        <taxon>Bacteria</taxon>
        <taxon>Bacillati</taxon>
        <taxon>Chloroflexota</taxon>
        <taxon>Ardenticatenia</taxon>
        <taxon>Ardenticatenales</taxon>
        <taxon>Ardenticatenaceae</taxon>
        <taxon>Ardenticatena</taxon>
    </lineage>
</organism>
<dbReference type="GO" id="GO:0048038">
    <property type="term" value="F:quinone binding"/>
    <property type="evidence" value="ECO:0007669"/>
    <property type="project" value="UniProtKB-KW"/>
</dbReference>
<evidence type="ECO:0000313" key="11">
    <source>
        <dbReference type="Proteomes" id="UP000037784"/>
    </source>
</evidence>
<dbReference type="NCBIfam" id="TIGR01971">
    <property type="entry name" value="NuoI"/>
    <property type="match status" value="1"/>
</dbReference>
<dbReference type="GO" id="GO:0009060">
    <property type="term" value="P:aerobic respiration"/>
    <property type="evidence" value="ECO:0007669"/>
    <property type="project" value="TreeGrafter"/>
</dbReference>
<feature type="region of interest" description="Disordered" evidence="8">
    <location>
        <begin position="139"/>
        <end position="174"/>
    </location>
</feature>
<dbReference type="NCBIfam" id="NF004538">
    <property type="entry name" value="PRK05888.1-4"/>
    <property type="match status" value="1"/>
</dbReference>
<feature type="binding site" evidence="7">
    <location>
        <position position="55"/>
    </location>
    <ligand>
        <name>[4Fe-4S] cluster</name>
        <dbReference type="ChEBI" id="CHEBI:49883"/>
        <label>1</label>
    </ligand>
</feature>
<evidence type="ECO:0000256" key="5">
    <source>
        <dbReference type="ARBA" id="ARBA00023004"/>
    </source>
</evidence>
<dbReference type="EC" id="7.1.1.-" evidence="7"/>
<dbReference type="PANTHER" id="PTHR10849">
    <property type="entry name" value="NADH DEHYDROGENASE UBIQUINONE IRON-SULFUR PROTEIN 8, MITOCHONDRIAL"/>
    <property type="match status" value="1"/>
</dbReference>
<keyword evidence="6 7" id="KW-0411">Iron-sulfur</keyword>
<feature type="binding site" evidence="7">
    <location>
        <position position="52"/>
    </location>
    <ligand>
        <name>[4Fe-4S] cluster</name>
        <dbReference type="ChEBI" id="CHEBI:49883"/>
        <label>1</label>
    </ligand>
</feature>
<evidence type="ECO:0000256" key="4">
    <source>
        <dbReference type="ARBA" id="ARBA00022967"/>
    </source>
</evidence>
<dbReference type="PROSITE" id="PS51379">
    <property type="entry name" value="4FE4S_FER_2"/>
    <property type="match status" value="2"/>
</dbReference>
<comment type="catalytic activity">
    <reaction evidence="7">
        <text>a quinone + NADH + 5 H(+)(in) = a quinol + NAD(+) + 4 H(+)(out)</text>
        <dbReference type="Rhea" id="RHEA:57888"/>
        <dbReference type="ChEBI" id="CHEBI:15378"/>
        <dbReference type="ChEBI" id="CHEBI:24646"/>
        <dbReference type="ChEBI" id="CHEBI:57540"/>
        <dbReference type="ChEBI" id="CHEBI:57945"/>
        <dbReference type="ChEBI" id="CHEBI:132124"/>
    </reaction>
</comment>
<feature type="binding site" evidence="7">
    <location>
        <position position="97"/>
    </location>
    <ligand>
        <name>[4Fe-4S] cluster</name>
        <dbReference type="ChEBI" id="CHEBI:49883"/>
        <label>2</label>
    </ligand>
</feature>
<dbReference type="OrthoDB" id="9803192at2"/>
<keyword evidence="7" id="KW-1003">Cell membrane</keyword>
<evidence type="ECO:0000256" key="8">
    <source>
        <dbReference type="SAM" id="MobiDB-lite"/>
    </source>
</evidence>
<dbReference type="EMBL" id="BBZA01000037">
    <property type="protein sequence ID" value="GAP62217.1"/>
    <property type="molecule type" value="Genomic_DNA"/>
</dbReference>
<feature type="domain" description="4Fe-4S ferredoxin-type" evidence="9">
    <location>
        <begin position="42"/>
        <end position="72"/>
    </location>
</feature>
<dbReference type="HAMAP" id="MF_01351">
    <property type="entry name" value="NDH1_NuoI"/>
    <property type="match status" value="1"/>
</dbReference>
<dbReference type="PANTHER" id="PTHR10849:SF20">
    <property type="entry name" value="NADH DEHYDROGENASE [UBIQUINONE] IRON-SULFUR PROTEIN 8, MITOCHONDRIAL"/>
    <property type="match status" value="1"/>
</dbReference>
<dbReference type="GO" id="GO:0050136">
    <property type="term" value="F:NADH dehydrogenase (quinone) (non-electrogenic) activity"/>
    <property type="evidence" value="ECO:0007669"/>
    <property type="project" value="UniProtKB-UniRule"/>
</dbReference>
<dbReference type="InterPro" id="IPR017896">
    <property type="entry name" value="4Fe4S_Fe-S-bd"/>
</dbReference>
<evidence type="ECO:0000256" key="7">
    <source>
        <dbReference type="HAMAP-Rule" id="MF_01351"/>
    </source>
</evidence>
<dbReference type="GO" id="GO:0005886">
    <property type="term" value="C:plasma membrane"/>
    <property type="evidence" value="ECO:0007669"/>
    <property type="project" value="UniProtKB-SubCell"/>
</dbReference>
<evidence type="ECO:0000256" key="2">
    <source>
        <dbReference type="ARBA" id="ARBA00022485"/>
    </source>
</evidence>
<keyword evidence="4 7" id="KW-1278">Translocase</keyword>
<feature type="binding site" evidence="7">
    <location>
        <position position="107"/>
    </location>
    <ligand>
        <name>[4Fe-4S] cluster</name>
        <dbReference type="ChEBI" id="CHEBI:49883"/>
        <label>1</label>
    </ligand>
</feature>
<proteinExistence type="inferred from homology"/>
<keyword evidence="11" id="KW-1185">Reference proteome</keyword>